<proteinExistence type="predicted"/>
<dbReference type="InterPro" id="IPR029039">
    <property type="entry name" value="Flavoprotein-like_sf"/>
</dbReference>
<reference evidence="2 3" key="1">
    <citation type="journal article" date="2018" name="Elife">
        <title>Discovery and characterization of a prevalent human gut bacterial enzyme sufficient for the inactivation of a family of plant toxins.</title>
        <authorList>
            <person name="Koppel N."/>
            <person name="Bisanz J.E."/>
            <person name="Pandelia M.E."/>
            <person name="Turnbaugh P.J."/>
            <person name="Balskus E.P."/>
        </authorList>
    </citation>
    <scope>NUCLEOTIDE SEQUENCE [LARGE SCALE GENOMIC DNA]</scope>
    <source>
        <strain evidence="2 3">OB21 GAM 11</strain>
    </source>
</reference>
<dbReference type="PANTHER" id="PTHR43741:SF4">
    <property type="entry name" value="FMN-DEPENDENT NADH:QUINONE OXIDOREDUCTASE"/>
    <property type="match status" value="1"/>
</dbReference>
<sequence>MTVLFVNACLRGDESRTLTLCREYLEGIEDVKEVNLSEMRLEPYYGDSAAYRAQLEAKGLFDDPMFDIGKDFAEADEIVIGAPYWDLSFPAALKIYIEHAAVMGMTFHYTEEGRCEGLCRAKHLTYITTGGGQVSAMNYGYEYLCGIASMFGIPETRFAAAENLDVVGADIEANLNEARKVLSRLKATR</sequence>
<dbReference type="AlphaFoldDB" id="A0A369P1T4"/>
<dbReference type="Gene3D" id="3.40.50.360">
    <property type="match status" value="1"/>
</dbReference>
<dbReference type="Pfam" id="PF02525">
    <property type="entry name" value="Flavodoxin_2"/>
    <property type="match status" value="1"/>
</dbReference>
<dbReference type="InterPro" id="IPR003680">
    <property type="entry name" value="Flavodoxin_fold"/>
</dbReference>
<accession>A0A369P1T4</accession>
<comment type="caution">
    <text evidence="2">The sequence shown here is derived from an EMBL/GenBank/DDBJ whole genome shotgun (WGS) entry which is preliminary data.</text>
</comment>
<feature type="domain" description="Flavodoxin-like fold" evidence="1">
    <location>
        <begin position="1"/>
        <end position="182"/>
    </location>
</feature>
<dbReference type="EMBL" id="PPUT01000005">
    <property type="protein sequence ID" value="RDC45972.1"/>
    <property type="molecule type" value="Genomic_DNA"/>
</dbReference>
<organism evidence="2 3">
    <name type="scientific">Adlercreutzia equolifaciens subsp. celatus</name>
    <dbReference type="NCBI Taxonomy" id="394340"/>
    <lineage>
        <taxon>Bacteria</taxon>
        <taxon>Bacillati</taxon>
        <taxon>Actinomycetota</taxon>
        <taxon>Coriobacteriia</taxon>
        <taxon>Eggerthellales</taxon>
        <taxon>Eggerthellaceae</taxon>
        <taxon>Adlercreutzia</taxon>
    </lineage>
</organism>
<dbReference type="Proteomes" id="UP000253805">
    <property type="component" value="Unassembled WGS sequence"/>
</dbReference>
<evidence type="ECO:0000313" key="2">
    <source>
        <dbReference type="EMBL" id="RDC45972.1"/>
    </source>
</evidence>
<protein>
    <submittedName>
        <fullName evidence="2">NAD(P)H dehydrogenase</fullName>
    </submittedName>
</protein>
<evidence type="ECO:0000313" key="3">
    <source>
        <dbReference type="Proteomes" id="UP000253805"/>
    </source>
</evidence>
<dbReference type="SUPFAM" id="SSF52218">
    <property type="entry name" value="Flavoproteins"/>
    <property type="match status" value="1"/>
</dbReference>
<gene>
    <name evidence="2" type="ORF">C1850_02945</name>
</gene>
<dbReference type="PANTHER" id="PTHR43741">
    <property type="entry name" value="FMN-DEPENDENT NADH-AZOREDUCTASE 1"/>
    <property type="match status" value="1"/>
</dbReference>
<dbReference type="RefSeq" id="WP_114548548.1">
    <property type="nucleotide sequence ID" value="NZ_PPUT01000005.1"/>
</dbReference>
<evidence type="ECO:0000259" key="1">
    <source>
        <dbReference type="Pfam" id="PF02525"/>
    </source>
</evidence>
<dbReference type="InterPro" id="IPR050104">
    <property type="entry name" value="FMN-dep_NADH:Q_OxRdtase_AzoR1"/>
</dbReference>
<name>A0A369P1T4_9ACTN</name>